<gene>
    <name evidence="1" type="ORF">PCOR1329_LOCUS69150</name>
</gene>
<protein>
    <submittedName>
        <fullName evidence="1">Uncharacterized protein</fullName>
    </submittedName>
</protein>
<organism evidence="1 2">
    <name type="scientific">Prorocentrum cordatum</name>
    <dbReference type="NCBI Taxonomy" id="2364126"/>
    <lineage>
        <taxon>Eukaryota</taxon>
        <taxon>Sar</taxon>
        <taxon>Alveolata</taxon>
        <taxon>Dinophyceae</taxon>
        <taxon>Prorocentrales</taxon>
        <taxon>Prorocentraceae</taxon>
        <taxon>Prorocentrum</taxon>
    </lineage>
</organism>
<comment type="caution">
    <text evidence="1">The sequence shown here is derived from an EMBL/GenBank/DDBJ whole genome shotgun (WGS) entry which is preliminary data.</text>
</comment>
<evidence type="ECO:0000313" key="1">
    <source>
        <dbReference type="EMBL" id="CAK0888339.1"/>
    </source>
</evidence>
<evidence type="ECO:0000313" key="2">
    <source>
        <dbReference type="Proteomes" id="UP001189429"/>
    </source>
</evidence>
<accession>A0ABN9WNV0</accession>
<proteinExistence type="predicted"/>
<sequence length="109" mass="11443">MEERPEVVLPAALGAGRAVGYVAAPGASSVPLVLLPSPHGRPVRVEQWEGRHAVSLPAAALRGVHARLAAEAPWAVVHGLRELDEALGTLLIHGLGPSFATQTAWRPAW</sequence>
<dbReference type="EMBL" id="CAUYUJ010019059">
    <property type="protein sequence ID" value="CAK0888339.1"/>
    <property type="molecule type" value="Genomic_DNA"/>
</dbReference>
<keyword evidence="2" id="KW-1185">Reference proteome</keyword>
<dbReference type="Proteomes" id="UP001189429">
    <property type="component" value="Unassembled WGS sequence"/>
</dbReference>
<reference evidence="1" key="1">
    <citation type="submission" date="2023-10" db="EMBL/GenBank/DDBJ databases">
        <authorList>
            <person name="Chen Y."/>
            <person name="Shah S."/>
            <person name="Dougan E. K."/>
            <person name="Thang M."/>
            <person name="Chan C."/>
        </authorList>
    </citation>
    <scope>NUCLEOTIDE SEQUENCE [LARGE SCALE GENOMIC DNA]</scope>
</reference>
<name>A0ABN9WNV0_9DINO</name>